<protein>
    <recommendedName>
        <fullName evidence="9">AAA family ATPase</fullName>
    </recommendedName>
</protein>
<feature type="compositionally biased region" description="Acidic residues" evidence="2">
    <location>
        <begin position="913"/>
        <end position="931"/>
    </location>
</feature>
<evidence type="ECO:0008006" key="9">
    <source>
        <dbReference type="Google" id="ProtNLM"/>
    </source>
</evidence>
<dbReference type="InterPro" id="IPR020011">
    <property type="entry name" value="FimV_C"/>
</dbReference>
<keyword evidence="3" id="KW-0812">Transmembrane</keyword>
<feature type="compositionally biased region" description="Acidic residues" evidence="2">
    <location>
        <begin position="350"/>
        <end position="365"/>
    </location>
</feature>
<feature type="region of interest" description="Disordered" evidence="2">
    <location>
        <begin position="990"/>
        <end position="1028"/>
    </location>
</feature>
<proteinExistence type="predicted"/>
<dbReference type="Proteomes" id="UP000294063">
    <property type="component" value="Unassembled WGS sequence"/>
</dbReference>
<dbReference type="InterPro" id="IPR020012">
    <property type="entry name" value="LysM_FimV"/>
</dbReference>
<dbReference type="Proteomes" id="UP000294166">
    <property type="component" value="Unassembled WGS sequence"/>
</dbReference>
<evidence type="ECO:0000313" key="5">
    <source>
        <dbReference type="EMBL" id="RYU51544.1"/>
    </source>
</evidence>
<name>A0A4Q5KVW2_9GAMM</name>
<organism evidence="5 7">
    <name type="scientific">Aliivibrio finisterrensis</name>
    <dbReference type="NCBI Taxonomy" id="511998"/>
    <lineage>
        <taxon>Bacteria</taxon>
        <taxon>Pseudomonadati</taxon>
        <taxon>Pseudomonadota</taxon>
        <taxon>Gammaproteobacteria</taxon>
        <taxon>Vibrionales</taxon>
        <taxon>Vibrionaceae</taxon>
        <taxon>Aliivibrio</taxon>
    </lineage>
</organism>
<dbReference type="EMBL" id="SEZK01000013">
    <property type="protein sequence ID" value="RYU51544.1"/>
    <property type="molecule type" value="Genomic_DNA"/>
</dbReference>
<keyword evidence="3" id="KW-0472">Membrane</keyword>
<feature type="compositionally biased region" description="Acidic residues" evidence="2">
    <location>
        <begin position="1124"/>
        <end position="1146"/>
    </location>
</feature>
<feature type="region of interest" description="Disordered" evidence="2">
    <location>
        <begin position="815"/>
        <end position="841"/>
    </location>
</feature>
<dbReference type="NCBIfam" id="TIGR03505">
    <property type="entry name" value="FimV_core"/>
    <property type="match status" value="1"/>
</dbReference>
<feature type="region of interest" description="Disordered" evidence="2">
    <location>
        <begin position="675"/>
        <end position="694"/>
    </location>
</feature>
<feature type="compositionally biased region" description="Acidic residues" evidence="2">
    <location>
        <begin position="822"/>
        <end position="841"/>
    </location>
</feature>
<feature type="signal peptide" evidence="4">
    <location>
        <begin position="1"/>
        <end position="28"/>
    </location>
</feature>
<feature type="region of interest" description="Disordered" evidence="2">
    <location>
        <begin position="395"/>
        <end position="414"/>
    </location>
</feature>
<feature type="region of interest" description="Disordered" evidence="2">
    <location>
        <begin position="901"/>
        <end position="931"/>
    </location>
</feature>
<feature type="compositionally biased region" description="Acidic residues" evidence="2">
    <location>
        <begin position="1002"/>
        <end position="1028"/>
    </location>
</feature>
<evidence type="ECO:0000313" key="7">
    <source>
        <dbReference type="Proteomes" id="UP000294063"/>
    </source>
</evidence>
<feature type="region of interest" description="Disordered" evidence="2">
    <location>
        <begin position="724"/>
        <end position="762"/>
    </location>
</feature>
<feature type="compositionally biased region" description="Acidic residues" evidence="2">
    <location>
        <begin position="675"/>
        <end position="693"/>
    </location>
</feature>
<feature type="region of interest" description="Disordered" evidence="2">
    <location>
        <begin position="1092"/>
        <end position="1147"/>
    </location>
</feature>
<feature type="compositionally biased region" description="Low complexity" evidence="2">
    <location>
        <begin position="1114"/>
        <end position="1123"/>
    </location>
</feature>
<keyword evidence="4" id="KW-0732">Signal</keyword>
<keyword evidence="1" id="KW-0175">Coiled coil</keyword>
<dbReference type="NCBIfam" id="TIGR03504">
    <property type="entry name" value="FimV_Cterm"/>
    <property type="match status" value="1"/>
</dbReference>
<keyword evidence="3" id="KW-1133">Transmembrane helix</keyword>
<evidence type="ECO:0000256" key="1">
    <source>
        <dbReference type="SAM" id="Coils"/>
    </source>
</evidence>
<feature type="compositionally biased region" description="Basic and acidic residues" evidence="2">
    <location>
        <begin position="542"/>
        <end position="554"/>
    </location>
</feature>
<feature type="region of interest" description="Disordered" evidence="2">
    <location>
        <begin position="650"/>
        <end position="670"/>
    </location>
</feature>
<evidence type="ECO:0000313" key="6">
    <source>
        <dbReference type="EMBL" id="RYU64083.1"/>
    </source>
</evidence>
<feature type="coiled-coil region" evidence="1">
    <location>
        <begin position="216"/>
        <end position="264"/>
    </location>
</feature>
<comment type="caution">
    <text evidence="5">The sequence shown here is derived from an EMBL/GenBank/DDBJ whole genome shotgun (WGS) entry which is preliminary data.</text>
</comment>
<feature type="compositionally biased region" description="Acidic residues" evidence="2">
    <location>
        <begin position="523"/>
        <end position="541"/>
    </location>
</feature>
<keyword evidence="8" id="KW-1185">Reference proteome</keyword>
<feature type="compositionally biased region" description="Acidic residues" evidence="2">
    <location>
        <begin position="499"/>
        <end position="510"/>
    </location>
</feature>
<dbReference type="RefSeq" id="WP_130048195.1">
    <property type="nucleotide sequence ID" value="NZ_SEZK01000013.1"/>
</dbReference>
<evidence type="ECO:0000256" key="3">
    <source>
        <dbReference type="SAM" id="Phobius"/>
    </source>
</evidence>
<feature type="compositionally biased region" description="Low complexity" evidence="2">
    <location>
        <begin position="511"/>
        <end position="522"/>
    </location>
</feature>
<gene>
    <name evidence="6" type="ORF">ERW53_11095</name>
    <name evidence="5" type="ORF">ERW57_09225</name>
</gene>
<sequence>MSDASKKMFKTLTPLALFVASQCSVANAAGTIQIVGPEGKDQTVSSQVVTPSQSTRTATVASQNLALEKQSAAAPTKVYGPTREDETLWSIASRVNPSNTTSVQQTLLAIYRLNPHAFENNNIHGLEPNSRLRLPTLEQVRRENTDDAKQLLLAHSKKSVVKKAPEAKVEHIAKVEKTEPKSTVAPIKTETKIQESKTVNNTVKSIEPVVESAPSVVALKSELETTEQEFTALQENNHQLRVRLAEVQHEVDNLKNELSDEDRIRNEVEKFINEQKQLAVAEKKAEPSAMDNLASSPGLIALLALIPGALIAGLIAFFFSRRKKEEDEETTESSSDTPLPSALAMPEDNFNMDDDIPEISLDDDDDILGDLNDDEFLFGNDDSDSNDDLFAEFETEKTDSDDDDPFASLDEDDDLESMLSDDLDLDSLDDLDDDLDMSSSALTVDAEEKALGLEEMEKALNDFDSDLFSESDLETEDDDFDLSLIDDSDLSALDKSTPELEENEDLEGGELDQSMLDDLFSSMDEDEEESELDQGWDLDEKEETKLVDEPSRDSLEDELDFDTLLSGIEDKPEENSESIDLDSDTEMFNELLDDSNDKDNTSLNIEDDLDLDVNEDSTALLDDLLDESDNEDDLDLDVDEDSTALLDDLLDESDDEDDLDLEIDEDSTSLLDELLGDDDELTDEDDIEIDEDSTSLLDEYLSEGDDDDDIKIDEDSTALLDELIGDDSEEDDEALGKTGDDVDVEGVAASESLSEDTPRDEDWLVEAEDDEIDDIPLFESELVSEPESSLDLDNSLEKAEEDVFANLEDDLEADEVTTLSPETEEVETEESAESELDEDTDFSFDLDVSLEATELNELQAEEPIELEDDLLTEEVLTEEAPLVVETETEAEEDVFAHLEDDLEADEVTTLSPETEEADIEENTESELDEDTDFSFDLDESLEATELNELQAEEQIELEDDLLTEEVVTEEAPLVVETEAEEDVFAHLEDDLEADEVTTLSLETEEADIEENTESELDEDTDFSFDLDESLEATELNELQTEEQIELEDDLLAEDAITENALEEETLAVDSASEIEDDLDENDFSLDDFLESSAVDFSQPNDDLDEEADEDHLEGLSIEDALAALEDDIDTTEDDKSEESLTVEDEKDVAPFDFHSRVSDEEKEALTHLDSAGLDIDSMIDDGASDWSGFNLDNTSSMDSEVEDEDWAEQPNFANDPHGDDRFLSIEALIAETENGDKSTFEEEDLNLDVGLDDFPDMLGNVGSHDVDVNSDVQSKLDLARAYIEMSDDKGALELLEEVLRSDDAQLKVEAEKLMKQLG</sequence>
<reference evidence="7 8" key="1">
    <citation type="submission" date="2019-02" db="EMBL/GenBank/DDBJ databases">
        <title>Genome sequences of Aliivibrio finisterrensis strains from farmed Atlantic salmon.</title>
        <authorList>
            <person name="Bowman J.P."/>
        </authorList>
    </citation>
    <scope>NUCLEOTIDE SEQUENCE [LARGE SCALE GENOMIC DNA]</scope>
    <source>
        <strain evidence="6 8">A21</strain>
        <strain evidence="5 7">A46</strain>
    </source>
</reference>
<feature type="region of interest" description="Disordered" evidence="2">
    <location>
        <begin position="469"/>
        <end position="558"/>
    </location>
</feature>
<accession>A0A4Q5KVW2</accession>
<dbReference type="EMBL" id="SEZN01000018">
    <property type="protein sequence ID" value="RYU64083.1"/>
    <property type="molecule type" value="Genomic_DNA"/>
</dbReference>
<evidence type="ECO:0000313" key="8">
    <source>
        <dbReference type="Proteomes" id="UP000294166"/>
    </source>
</evidence>
<evidence type="ECO:0000256" key="4">
    <source>
        <dbReference type="SAM" id="SignalP"/>
    </source>
</evidence>
<feature type="compositionally biased region" description="Acidic residues" evidence="2">
    <location>
        <begin position="650"/>
        <end position="667"/>
    </location>
</feature>
<feature type="compositionally biased region" description="Acidic residues" evidence="2">
    <location>
        <begin position="1101"/>
        <end position="1111"/>
    </location>
</feature>
<feature type="region of interest" description="Disordered" evidence="2">
    <location>
        <begin position="326"/>
        <end position="365"/>
    </location>
</feature>
<feature type="compositionally biased region" description="Acidic residues" evidence="2">
    <location>
        <begin position="469"/>
        <end position="489"/>
    </location>
</feature>
<feature type="compositionally biased region" description="Acidic residues" evidence="2">
    <location>
        <begin position="724"/>
        <end position="733"/>
    </location>
</feature>
<feature type="region of interest" description="Disordered" evidence="2">
    <location>
        <begin position="1190"/>
        <end position="1218"/>
    </location>
</feature>
<evidence type="ECO:0000256" key="2">
    <source>
        <dbReference type="SAM" id="MobiDB-lite"/>
    </source>
</evidence>
<feature type="transmembrane region" description="Helical" evidence="3">
    <location>
        <begin position="298"/>
        <end position="319"/>
    </location>
</feature>
<feature type="chain" id="PRO_5020249790" description="AAA family ATPase" evidence="4">
    <location>
        <begin position="29"/>
        <end position="1318"/>
    </location>
</feature>